<feature type="domain" description="TRAP C4-dicarboxylate transport system permease DctM subunit" evidence="8">
    <location>
        <begin position="37"/>
        <end position="106"/>
    </location>
</feature>
<comment type="subcellular location">
    <subcellularLocation>
        <location evidence="1">Cell inner membrane</location>
        <topology evidence="1">Multi-pass membrane protein</topology>
    </subcellularLocation>
</comment>
<keyword evidence="10" id="KW-1185">Reference proteome</keyword>
<evidence type="ECO:0000313" key="9">
    <source>
        <dbReference type="EMBL" id="MCU6725361.1"/>
    </source>
</evidence>
<feature type="transmembrane region" description="Helical" evidence="7">
    <location>
        <begin position="87"/>
        <end position="106"/>
    </location>
</feature>
<protein>
    <submittedName>
        <fullName evidence="9">TRAP transporter large permease subunit</fullName>
    </submittedName>
</protein>
<dbReference type="InterPro" id="IPR010982">
    <property type="entry name" value="Lambda_DNA-bd_dom_sf"/>
</dbReference>
<dbReference type="CDD" id="cd01392">
    <property type="entry name" value="HTH_LacI"/>
    <property type="match status" value="1"/>
</dbReference>
<evidence type="ECO:0000256" key="1">
    <source>
        <dbReference type="ARBA" id="ARBA00004429"/>
    </source>
</evidence>
<keyword evidence="3" id="KW-0997">Cell inner membrane</keyword>
<comment type="caution">
    <text evidence="9">The sequence shown here is derived from an EMBL/GenBank/DDBJ whole genome shotgun (WGS) entry which is preliminary data.</text>
</comment>
<dbReference type="PANTHER" id="PTHR33362:SF2">
    <property type="entry name" value="TRAP TRANSPORTER LARGE PERMEASE PROTEIN"/>
    <property type="match status" value="1"/>
</dbReference>
<evidence type="ECO:0000256" key="4">
    <source>
        <dbReference type="ARBA" id="ARBA00022692"/>
    </source>
</evidence>
<proteinExistence type="predicted"/>
<dbReference type="Pfam" id="PF06808">
    <property type="entry name" value="DctM"/>
    <property type="match status" value="1"/>
</dbReference>
<accession>A0ABT2SM11</accession>
<dbReference type="RefSeq" id="WP_262654666.1">
    <property type="nucleotide sequence ID" value="NZ_JAOQKE010000008.1"/>
</dbReference>
<dbReference type="Gene3D" id="1.10.260.40">
    <property type="entry name" value="lambda repressor-like DNA-binding domains"/>
    <property type="match status" value="1"/>
</dbReference>
<evidence type="ECO:0000256" key="2">
    <source>
        <dbReference type="ARBA" id="ARBA00022475"/>
    </source>
</evidence>
<keyword evidence="5 7" id="KW-1133">Transmembrane helix</keyword>
<feature type="transmembrane region" description="Helical" evidence="7">
    <location>
        <begin position="48"/>
        <end position="75"/>
    </location>
</feature>
<keyword evidence="6 7" id="KW-0472">Membrane</keyword>
<dbReference type="InterPro" id="IPR010656">
    <property type="entry name" value="DctM"/>
</dbReference>
<dbReference type="Proteomes" id="UP001652338">
    <property type="component" value="Unassembled WGS sequence"/>
</dbReference>
<dbReference type="InterPro" id="IPR000843">
    <property type="entry name" value="HTH_LacI"/>
</dbReference>
<evidence type="ECO:0000256" key="7">
    <source>
        <dbReference type="SAM" id="Phobius"/>
    </source>
</evidence>
<evidence type="ECO:0000256" key="5">
    <source>
        <dbReference type="ARBA" id="ARBA00022989"/>
    </source>
</evidence>
<dbReference type="PANTHER" id="PTHR33362">
    <property type="entry name" value="SIALIC ACID TRAP TRANSPORTER PERMEASE PROTEIN SIAT-RELATED"/>
    <property type="match status" value="1"/>
</dbReference>
<evidence type="ECO:0000259" key="8">
    <source>
        <dbReference type="Pfam" id="PF06808"/>
    </source>
</evidence>
<dbReference type="EMBL" id="JAOQKE010000008">
    <property type="protein sequence ID" value="MCU6725361.1"/>
    <property type="molecule type" value="Genomic_DNA"/>
</dbReference>
<keyword evidence="2" id="KW-1003">Cell membrane</keyword>
<evidence type="ECO:0000256" key="6">
    <source>
        <dbReference type="ARBA" id="ARBA00023136"/>
    </source>
</evidence>
<keyword evidence="4 7" id="KW-0812">Transmembrane</keyword>
<evidence type="ECO:0000313" key="10">
    <source>
        <dbReference type="Proteomes" id="UP001652338"/>
    </source>
</evidence>
<reference evidence="9 10" key="1">
    <citation type="journal article" date="2021" name="ISME Commun">
        <title>Automated analysis of genomic sequences facilitates high-throughput and comprehensive description of bacteria.</title>
        <authorList>
            <person name="Hitch T.C.A."/>
        </authorList>
    </citation>
    <scope>NUCLEOTIDE SEQUENCE [LARGE SCALE GENOMIC DNA]</scope>
    <source>
        <strain evidence="9 10">Sanger_29</strain>
    </source>
</reference>
<organism evidence="9 10">
    <name type="scientific">Muricoprocola aceti</name>
    <dbReference type="NCBI Taxonomy" id="2981772"/>
    <lineage>
        <taxon>Bacteria</taxon>
        <taxon>Bacillati</taxon>
        <taxon>Bacillota</taxon>
        <taxon>Clostridia</taxon>
        <taxon>Lachnospirales</taxon>
        <taxon>Lachnospiraceae</taxon>
        <taxon>Muricoprocola</taxon>
    </lineage>
</organism>
<dbReference type="InterPro" id="IPR004681">
    <property type="entry name" value="TRAP_DctM"/>
</dbReference>
<sequence>MNSEKRVTIKDVARESGYSIATIHCALNGKPGVGDAARQQIGVDPVQFGCIMILNLGIGLVTPPVGSTLFIGSAISKVPIERLGKTLLPFFVVMLVVLAIVTYWPAFTMTITNMIMPVMAG</sequence>
<gene>
    <name evidence="9" type="ORF">OCV47_08365</name>
</gene>
<evidence type="ECO:0000256" key="3">
    <source>
        <dbReference type="ARBA" id="ARBA00022519"/>
    </source>
</evidence>
<dbReference type="SUPFAM" id="SSF47413">
    <property type="entry name" value="lambda repressor-like DNA-binding domains"/>
    <property type="match status" value="1"/>
</dbReference>
<name>A0ABT2SM11_9FIRM</name>